<keyword evidence="3" id="KW-1185">Reference proteome</keyword>
<reference evidence="2 3" key="1">
    <citation type="submission" date="2020-03" db="EMBL/GenBank/DDBJ databases">
        <title>Whole genome shotgun sequence of Phytohabitans rumicis NBRC 108638.</title>
        <authorList>
            <person name="Komaki H."/>
            <person name="Tamura T."/>
        </authorList>
    </citation>
    <scope>NUCLEOTIDE SEQUENCE [LARGE SCALE GENOMIC DNA]</scope>
    <source>
        <strain evidence="2 3">NBRC 108638</strain>
    </source>
</reference>
<dbReference type="Gene3D" id="3.40.50.970">
    <property type="match status" value="1"/>
</dbReference>
<name>A0A6V8LCK1_9ACTN</name>
<feature type="compositionally biased region" description="Basic and acidic residues" evidence="1">
    <location>
        <begin position="294"/>
        <end position="336"/>
    </location>
</feature>
<feature type="region of interest" description="Disordered" evidence="1">
    <location>
        <begin position="261"/>
        <end position="336"/>
    </location>
</feature>
<feature type="compositionally biased region" description="Basic and acidic residues" evidence="1">
    <location>
        <begin position="212"/>
        <end position="230"/>
    </location>
</feature>
<proteinExistence type="predicted"/>
<dbReference type="AlphaFoldDB" id="A0A6V8LCK1"/>
<dbReference type="EMBL" id="BLPG01000001">
    <property type="protein sequence ID" value="GFJ92329.1"/>
    <property type="molecule type" value="Genomic_DNA"/>
</dbReference>
<organism evidence="2 3">
    <name type="scientific">Phytohabitans rumicis</name>
    <dbReference type="NCBI Taxonomy" id="1076125"/>
    <lineage>
        <taxon>Bacteria</taxon>
        <taxon>Bacillati</taxon>
        <taxon>Actinomycetota</taxon>
        <taxon>Actinomycetes</taxon>
        <taxon>Micromonosporales</taxon>
        <taxon>Micromonosporaceae</taxon>
    </lineage>
</organism>
<accession>A0A6V8LCK1</accession>
<feature type="region of interest" description="Disordered" evidence="1">
    <location>
        <begin position="90"/>
        <end position="244"/>
    </location>
</feature>
<evidence type="ECO:0000313" key="3">
    <source>
        <dbReference type="Proteomes" id="UP000482960"/>
    </source>
</evidence>
<evidence type="ECO:0000313" key="2">
    <source>
        <dbReference type="EMBL" id="GFJ92329.1"/>
    </source>
</evidence>
<evidence type="ECO:0000256" key="1">
    <source>
        <dbReference type="SAM" id="MobiDB-lite"/>
    </source>
</evidence>
<feature type="compositionally biased region" description="Low complexity" evidence="1">
    <location>
        <begin position="123"/>
        <end position="132"/>
    </location>
</feature>
<reference evidence="2 3" key="2">
    <citation type="submission" date="2020-03" db="EMBL/GenBank/DDBJ databases">
        <authorList>
            <person name="Ichikawa N."/>
            <person name="Kimura A."/>
            <person name="Kitahashi Y."/>
            <person name="Uohara A."/>
        </authorList>
    </citation>
    <scope>NUCLEOTIDE SEQUENCE [LARGE SCALE GENOMIC DNA]</scope>
    <source>
        <strain evidence="2 3">NBRC 108638</strain>
    </source>
</reference>
<dbReference type="Proteomes" id="UP000482960">
    <property type="component" value="Unassembled WGS sequence"/>
</dbReference>
<sequence>MPGWGGEAFSRVPDPAPVVPVTVILMYASTHPWRSTAFGLCGAAALALLLGLGAGTDRSASALTLASDAVVMPSAAPLPAEPASVEPIADDAPAASSASEEAPSVATDETPPALSEDAPPATSEEAPLAGPEEAPPAPDEAPPADSAEAPPGSDEAPSVSDEALSADGGAPVDELAEPTTAPEEPSENLDVPFIGPPQPRTTDLDCADFEQDSFRIDPNNDPHGLDRDNDGIACEAPPGTDLGDHEVSVRRALSSGANFMITAGGHSRTPSPVGPARRVDQGIPRRSRANGRGLEIEPRPFALDRRGEGRGEGRERGARGAREGRERGARGARRGDRGRWVGGRGWLASVMLSCVTTPQDLDEFFREAVGGLSESASQRAPEAPVRDGTALTGNGALELFEAQLASRHLDLAARWLRSFGEGFYTIGSSGHEGNAAVAMAVRRTDPALLHYRSGRSTAHGWPRPAARSATVRTRSPRRPATCCAGWSPPAWSRSPAAGTKSSATPS</sequence>
<feature type="region of interest" description="Disordered" evidence="1">
    <location>
        <begin position="455"/>
        <end position="506"/>
    </location>
</feature>
<feature type="compositionally biased region" description="Low complexity" evidence="1">
    <location>
        <begin position="90"/>
        <end position="104"/>
    </location>
</feature>
<comment type="caution">
    <text evidence="2">The sequence shown here is derived from an EMBL/GenBank/DDBJ whole genome shotgun (WGS) entry which is preliminary data.</text>
</comment>
<feature type="compositionally biased region" description="Low complexity" evidence="1">
    <location>
        <begin position="143"/>
        <end position="154"/>
    </location>
</feature>
<protein>
    <submittedName>
        <fullName evidence="2">Uncharacterized protein</fullName>
    </submittedName>
</protein>
<gene>
    <name evidence="2" type="ORF">Prum_059710</name>
</gene>